<feature type="transmembrane region" description="Helical" evidence="7">
    <location>
        <begin position="20"/>
        <end position="37"/>
    </location>
</feature>
<feature type="domain" description="Major facilitator superfamily (MFS) profile" evidence="8">
    <location>
        <begin position="22"/>
        <end position="397"/>
    </location>
</feature>
<dbReference type="GO" id="GO:0022857">
    <property type="term" value="F:transmembrane transporter activity"/>
    <property type="evidence" value="ECO:0007669"/>
    <property type="project" value="InterPro"/>
</dbReference>
<keyword evidence="2" id="KW-0813">Transport</keyword>
<accession>A0A9W5PJU7</accession>
<feature type="transmembrane region" description="Helical" evidence="7">
    <location>
        <begin position="255"/>
        <end position="275"/>
    </location>
</feature>
<feature type="transmembrane region" description="Helical" evidence="7">
    <location>
        <begin position="113"/>
        <end position="134"/>
    </location>
</feature>
<evidence type="ECO:0000256" key="6">
    <source>
        <dbReference type="ARBA" id="ARBA00023136"/>
    </source>
</evidence>
<evidence type="ECO:0000256" key="5">
    <source>
        <dbReference type="ARBA" id="ARBA00022989"/>
    </source>
</evidence>
<evidence type="ECO:0000313" key="10">
    <source>
        <dbReference type="Proteomes" id="UP000014018"/>
    </source>
</evidence>
<feature type="transmembrane region" description="Helical" evidence="7">
    <location>
        <begin position="174"/>
        <end position="197"/>
    </location>
</feature>
<sequence>MSIIENKGSVEMSQTDRLPILKLLALSLAGFIAIMTETMPAGLLPQISKGLGISETMVGQLITLFAAGSVVAAIPLTAATRSWSRKRVLLLAIIVLFLCNVVTTLSNNYILTLAVRFLAGMSTGLIWGLVAGYARRMVPNNLQGRALALATVGQPIALSLGVPLGTLLGSLFEWQVIFGIISACTLVLILWVFAALPDYPGQSAEQRQPISKIFMIPGVRPVLFVLFVWILAHNILYTYIAPFMTYVKLSNRLDLALLIFGVASVVGIWITGLFIDGRLRTLTLMSLLGFAVGSIVLGIAGEVALLIYIGIAIWGITFGGSATLLQTTLADAAGDGADVAQSMFVTVFNLAVAGGSLVGGLLLGNLGAGSFPWTLVFLSLIGLFTVWANRVHAFKPS</sequence>
<comment type="subcellular location">
    <subcellularLocation>
        <location evidence="1">Cell membrane</location>
        <topology evidence="1">Multi-pass membrane protein</topology>
    </subcellularLocation>
</comment>
<dbReference type="GO" id="GO:0005886">
    <property type="term" value="C:plasma membrane"/>
    <property type="evidence" value="ECO:0007669"/>
    <property type="project" value="UniProtKB-SubCell"/>
</dbReference>
<feature type="transmembrane region" description="Helical" evidence="7">
    <location>
        <begin position="57"/>
        <end position="76"/>
    </location>
</feature>
<dbReference type="PANTHER" id="PTHR43124">
    <property type="entry name" value="PURINE EFFLUX PUMP PBUE"/>
    <property type="match status" value="1"/>
</dbReference>
<dbReference type="InterPro" id="IPR036259">
    <property type="entry name" value="MFS_trans_sf"/>
</dbReference>
<reference evidence="9 10" key="1">
    <citation type="submission" date="2012-12" db="EMBL/GenBank/DDBJ databases">
        <title>The Genome Sequence of Bacillus cereus VD133.</title>
        <authorList>
            <consortium name="The Broad Institute Genome Sequencing Platform"/>
            <consortium name="The Broad Institute Genome Sequencing Center for Infectious Disease"/>
            <person name="Feldgarden M."/>
            <person name="Van der Auwera G.A."/>
            <person name="Mahillon J."/>
            <person name="Duprez V."/>
            <person name="Timmery S."/>
            <person name="Mattelet C."/>
            <person name="Dierick K."/>
            <person name="Sun M."/>
            <person name="Yu Z."/>
            <person name="Zhu L."/>
            <person name="Hu X."/>
            <person name="Shank E.B."/>
            <person name="Swiecicka I."/>
            <person name="Hansen B.M."/>
            <person name="Andrup L."/>
            <person name="Walker B."/>
            <person name="Young S.K."/>
            <person name="Zeng Q."/>
            <person name="Gargeya S."/>
            <person name="Fitzgerald M."/>
            <person name="Haas B."/>
            <person name="Abouelleil A."/>
            <person name="Alvarado L."/>
            <person name="Arachchi H.M."/>
            <person name="Berlin A.M."/>
            <person name="Chapman S.B."/>
            <person name="Dewar J."/>
            <person name="Goldberg J."/>
            <person name="Griggs A."/>
            <person name="Gujja S."/>
            <person name="Hansen M."/>
            <person name="Howarth C."/>
            <person name="Imamovic A."/>
            <person name="Larimer J."/>
            <person name="McCowan C."/>
            <person name="Murphy C."/>
            <person name="Neiman D."/>
            <person name="Pearson M."/>
            <person name="Priest M."/>
            <person name="Roberts A."/>
            <person name="Saif S."/>
            <person name="Shea T."/>
            <person name="Sisk P."/>
            <person name="Sykes S."/>
            <person name="Wortman J."/>
            <person name="Nusbaum C."/>
            <person name="Birren B."/>
        </authorList>
    </citation>
    <scope>NUCLEOTIDE SEQUENCE [LARGE SCALE GENOMIC DNA]</scope>
    <source>
        <strain evidence="9 10">VD133</strain>
    </source>
</reference>
<name>A0A9W5PJU7_BACCE</name>
<dbReference type="Proteomes" id="UP000014018">
    <property type="component" value="Unassembled WGS sequence"/>
</dbReference>
<dbReference type="CDD" id="cd17324">
    <property type="entry name" value="MFS_NepI_like"/>
    <property type="match status" value="1"/>
</dbReference>
<dbReference type="InterPro" id="IPR050189">
    <property type="entry name" value="MFS_Efflux_Transporters"/>
</dbReference>
<keyword evidence="4 7" id="KW-0812">Transmembrane</keyword>
<feature type="transmembrane region" description="Helical" evidence="7">
    <location>
        <begin position="88"/>
        <end position="107"/>
    </location>
</feature>
<feature type="transmembrane region" description="Helical" evidence="7">
    <location>
        <begin position="146"/>
        <end position="168"/>
    </location>
</feature>
<gene>
    <name evidence="9" type="ORF">IIU_06701</name>
</gene>
<dbReference type="SUPFAM" id="SSF103473">
    <property type="entry name" value="MFS general substrate transporter"/>
    <property type="match status" value="1"/>
</dbReference>
<dbReference type="PROSITE" id="PS50850">
    <property type="entry name" value="MFS"/>
    <property type="match status" value="1"/>
</dbReference>
<dbReference type="RefSeq" id="WP_016110399.1">
    <property type="nucleotide sequence ID" value="NZ_KB976174.1"/>
</dbReference>
<dbReference type="InterPro" id="IPR011701">
    <property type="entry name" value="MFS"/>
</dbReference>
<evidence type="ECO:0000256" key="1">
    <source>
        <dbReference type="ARBA" id="ARBA00004651"/>
    </source>
</evidence>
<feature type="transmembrane region" description="Helical" evidence="7">
    <location>
        <begin position="306"/>
        <end position="330"/>
    </location>
</feature>
<evidence type="ECO:0000256" key="2">
    <source>
        <dbReference type="ARBA" id="ARBA00022448"/>
    </source>
</evidence>
<evidence type="ECO:0000313" key="9">
    <source>
        <dbReference type="EMBL" id="EOO24566.1"/>
    </source>
</evidence>
<proteinExistence type="predicted"/>
<comment type="caution">
    <text evidence="9">The sequence shown here is derived from an EMBL/GenBank/DDBJ whole genome shotgun (WGS) entry which is preliminary data.</text>
</comment>
<dbReference type="AlphaFoldDB" id="A0A9W5PJU7"/>
<evidence type="ECO:0000259" key="8">
    <source>
        <dbReference type="PROSITE" id="PS50850"/>
    </source>
</evidence>
<dbReference type="Pfam" id="PF07690">
    <property type="entry name" value="MFS_1"/>
    <property type="match status" value="1"/>
</dbReference>
<feature type="transmembrane region" description="Helical" evidence="7">
    <location>
        <begin position="342"/>
        <end position="364"/>
    </location>
</feature>
<evidence type="ECO:0000256" key="7">
    <source>
        <dbReference type="SAM" id="Phobius"/>
    </source>
</evidence>
<protein>
    <recommendedName>
        <fullName evidence="8">Major facilitator superfamily (MFS) profile domain-containing protein</fullName>
    </recommendedName>
</protein>
<dbReference type="Gene3D" id="1.20.1250.20">
    <property type="entry name" value="MFS general substrate transporter like domains"/>
    <property type="match status" value="1"/>
</dbReference>
<evidence type="ECO:0000256" key="4">
    <source>
        <dbReference type="ARBA" id="ARBA00022692"/>
    </source>
</evidence>
<organism evidence="9 10">
    <name type="scientific">Bacillus cereus VD133</name>
    <dbReference type="NCBI Taxonomy" id="1053233"/>
    <lineage>
        <taxon>Bacteria</taxon>
        <taxon>Bacillati</taxon>
        <taxon>Bacillota</taxon>
        <taxon>Bacilli</taxon>
        <taxon>Bacillales</taxon>
        <taxon>Bacillaceae</taxon>
        <taxon>Bacillus</taxon>
        <taxon>Bacillus cereus group</taxon>
    </lineage>
</organism>
<feature type="transmembrane region" description="Helical" evidence="7">
    <location>
        <begin position="218"/>
        <end position="240"/>
    </location>
</feature>
<keyword evidence="3" id="KW-1003">Cell membrane</keyword>
<feature type="transmembrane region" description="Helical" evidence="7">
    <location>
        <begin position="370"/>
        <end position="388"/>
    </location>
</feature>
<dbReference type="InterPro" id="IPR020846">
    <property type="entry name" value="MFS_dom"/>
</dbReference>
<feature type="transmembrane region" description="Helical" evidence="7">
    <location>
        <begin position="282"/>
        <end position="300"/>
    </location>
</feature>
<keyword evidence="6 7" id="KW-0472">Membrane</keyword>
<dbReference type="EMBL" id="AHFB01000163">
    <property type="protein sequence ID" value="EOO24566.1"/>
    <property type="molecule type" value="Genomic_DNA"/>
</dbReference>
<dbReference type="PANTHER" id="PTHR43124:SF3">
    <property type="entry name" value="CHLORAMPHENICOL EFFLUX PUMP RV0191"/>
    <property type="match status" value="1"/>
</dbReference>
<evidence type="ECO:0000256" key="3">
    <source>
        <dbReference type="ARBA" id="ARBA00022475"/>
    </source>
</evidence>
<keyword evidence="5 7" id="KW-1133">Transmembrane helix</keyword>